<dbReference type="InterPro" id="IPR000943">
    <property type="entry name" value="RNA_pol_sigma70"/>
</dbReference>
<feature type="domain" description="RNA polymerase sigma-70" evidence="6">
    <location>
        <begin position="104"/>
        <end position="117"/>
    </location>
</feature>
<keyword evidence="4 5" id="KW-0804">Transcription</keyword>
<dbReference type="Pfam" id="PF04542">
    <property type="entry name" value="Sigma70_r2"/>
    <property type="match status" value="1"/>
</dbReference>
<dbReference type="Proteomes" id="UP000505377">
    <property type="component" value="Chromosome"/>
</dbReference>
<dbReference type="EMBL" id="CP053564">
    <property type="protein sequence ID" value="QJY50174.1"/>
    <property type="molecule type" value="Genomic_DNA"/>
</dbReference>
<dbReference type="GO" id="GO:0006352">
    <property type="term" value="P:DNA-templated transcription initiation"/>
    <property type="evidence" value="ECO:0007669"/>
    <property type="project" value="InterPro"/>
</dbReference>
<evidence type="ECO:0000256" key="1">
    <source>
        <dbReference type="ARBA" id="ARBA00023015"/>
    </source>
</evidence>
<dbReference type="Pfam" id="PF04539">
    <property type="entry name" value="Sigma70_r3"/>
    <property type="match status" value="1"/>
</dbReference>
<dbReference type="Pfam" id="PF04545">
    <property type="entry name" value="Sigma70_r4"/>
    <property type="match status" value="1"/>
</dbReference>
<dbReference type="PANTHER" id="PTHR30385">
    <property type="entry name" value="SIGMA FACTOR F FLAGELLAR"/>
    <property type="match status" value="1"/>
</dbReference>
<dbReference type="InterPro" id="IPR007630">
    <property type="entry name" value="RNA_pol_sigma70_r4"/>
</dbReference>
<dbReference type="InterPro" id="IPR007627">
    <property type="entry name" value="RNA_pol_sigma70_r2"/>
</dbReference>
<proteinExistence type="inferred from homology"/>
<accession>A0A6M6JQ43</accession>
<dbReference type="InterPro" id="IPR007624">
    <property type="entry name" value="RNA_pol_sigma70_r3"/>
</dbReference>
<dbReference type="NCBIfam" id="TIGR02479">
    <property type="entry name" value="FliA_WhiG"/>
    <property type="match status" value="1"/>
</dbReference>
<dbReference type="NCBIfam" id="TIGR02937">
    <property type="entry name" value="sigma70-ECF"/>
    <property type="match status" value="1"/>
</dbReference>
<reference evidence="8 9" key="1">
    <citation type="submission" date="2020-05" db="EMBL/GenBank/DDBJ databases">
        <authorList>
            <person name="Mo P."/>
        </authorList>
    </citation>
    <scope>NUCLEOTIDE SEQUENCE [LARGE SCALE GENOMIC DNA]</scope>
    <source>
        <strain evidence="8 9">Gen01</strain>
    </source>
</reference>
<dbReference type="InterPro" id="IPR013325">
    <property type="entry name" value="RNA_pol_sigma_r2"/>
</dbReference>
<dbReference type="CDD" id="cd06171">
    <property type="entry name" value="Sigma70_r4"/>
    <property type="match status" value="1"/>
</dbReference>
<keyword evidence="3 5" id="KW-0238">DNA-binding</keyword>
<dbReference type="SUPFAM" id="SSF88946">
    <property type="entry name" value="Sigma2 domain of RNA polymerase sigma factors"/>
    <property type="match status" value="1"/>
</dbReference>
<feature type="domain" description="RNA polymerase sigma-70" evidence="7">
    <location>
        <begin position="263"/>
        <end position="289"/>
    </location>
</feature>
<protein>
    <recommendedName>
        <fullName evidence="5">RNA polymerase sigma factor</fullName>
    </recommendedName>
</protein>
<dbReference type="AlphaFoldDB" id="A0A6M6JQ43"/>
<evidence type="ECO:0000256" key="3">
    <source>
        <dbReference type="ARBA" id="ARBA00023125"/>
    </source>
</evidence>
<dbReference type="KEGG" id="pbro:HOP40_34105"/>
<dbReference type="PRINTS" id="PR00046">
    <property type="entry name" value="SIGMA70FCT"/>
</dbReference>
<keyword evidence="1 5" id="KW-0805">Transcription regulation</keyword>
<dbReference type="GO" id="GO:0003677">
    <property type="term" value="F:DNA binding"/>
    <property type="evidence" value="ECO:0007669"/>
    <property type="project" value="UniProtKB-KW"/>
</dbReference>
<gene>
    <name evidence="8" type="ORF">HOP40_34105</name>
</gene>
<evidence type="ECO:0000259" key="7">
    <source>
        <dbReference type="PROSITE" id="PS00716"/>
    </source>
</evidence>
<dbReference type="InterPro" id="IPR014284">
    <property type="entry name" value="RNA_pol_sigma-70_dom"/>
</dbReference>
<evidence type="ECO:0000256" key="4">
    <source>
        <dbReference type="ARBA" id="ARBA00023163"/>
    </source>
</evidence>
<dbReference type="SUPFAM" id="SSF88659">
    <property type="entry name" value="Sigma3 and sigma4 domains of RNA polymerase sigma factors"/>
    <property type="match status" value="2"/>
</dbReference>
<evidence type="ECO:0000256" key="5">
    <source>
        <dbReference type="RuleBase" id="RU362124"/>
    </source>
</evidence>
<name>A0A6M6JQ43_9PSEU</name>
<dbReference type="NCBIfam" id="NF005413">
    <property type="entry name" value="PRK06986.1"/>
    <property type="match status" value="1"/>
</dbReference>
<evidence type="ECO:0000259" key="6">
    <source>
        <dbReference type="PROSITE" id="PS00715"/>
    </source>
</evidence>
<dbReference type="PROSITE" id="PS00715">
    <property type="entry name" value="SIGMA70_1"/>
    <property type="match status" value="1"/>
</dbReference>
<organism evidence="8 9">
    <name type="scientific">Pseudonocardia broussonetiae</name>
    <dbReference type="NCBI Taxonomy" id="2736640"/>
    <lineage>
        <taxon>Bacteria</taxon>
        <taxon>Bacillati</taxon>
        <taxon>Actinomycetota</taxon>
        <taxon>Actinomycetes</taxon>
        <taxon>Pseudonocardiales</taxon>
        <taxon>Pseudonocardiaceae</taxon>
        <taxon>Pseudonocardia</taxon>
    </lineage>
</organism>
<keyword evidence="2 5" id="KW-0731">Sigma factor</keyword>
<dbReference type="GO" id="GO:0016987">
    <property type="term" value="F:sigma factor activity"/>
    <property type="evidence" value="ECO:0007669"/>
    <property type="project" value="UniProtKB-KW"/>
</dbReference>
<evidence type="ECO:0000313" key="8">
    <source>
        <dbReference type="EMBL" id="QJY50174.1"/>
    </source>
</evidence>
<keyword evidence="9" id="KW-1185">Reference proteome</keyword>
<dbReference type="InterPro" id="IPR013324">
    <property type="entry name" value="RNA_pol_sigma_r3/r4-like"/>
</dbReference>
<comment type="similarity">
    <text evidence="5">Belongs to the sigma-70 factor family.</text>
</comment>
<sequence length="299" mass="32826">MSRHTPGHSAVLDGSVQLKAFAGAIVTALNRREQGPLEPAPAPVAPVGPVPVADRTPVEQLWDAYLTEPTRPVRDRLLVHYTPLVRAVAHRTAAGLPTYVDIGDLVQSGVFGLIDAVERFDPQRCPRFESYAAQRIRGAILDELRAQDWVPRTIRGRARELERAQERLESRLRRAASDHELAAELGVAPRDLRSVGKHVALVSIDALDDGAGGLSELLADDDAPDPMAVIQARETSRQLSIAVAQLGERDRLVVQMYYLENRTLAEIGRHLGVTESRVCQLHTRLVGRLRGRLEELAAG</sequence>
<dbReference type="InterPro" id="IPR012845">
    <property type="entry name" value="RNA_pol_sigma_FliA_WhiG"/>
</dbReference>
<dbReference type="Gene3D" id="1.20.140.160">
    <property type="match status" value="1"/>
</dbReference>
<dbReference type="PROSITE" id="PS00716">
    <property type="entry name" value="SIGMA70_2"/>
    <property type="match status" value="1"/>
</dbReference>
<dbReference type="Gene3D" id="1.10.1740.10">
    <property type="match status" value="1"/>
</dbReference>
<dbReference type="PANTHER" id="PTHR30385:SF7">
    <property type="entry name" value="RNA POLYMERASE SIGMA FACTOR FLIA"/>
    <property type="match status" value="1"/>
</dbReference>
<comment type="function">
    <text evidence="5">Sigma factors are initiation factors that promote the attachment of RNA polymerase to specific initiation sites and are then released.</text>
</comment>
<evidence type="ECO:0000313" key="9">
    <source>
        <dbReference type="Proteomes" id="UP000505377"/>
    </source>
</evidence>
<evidence type="ECO:0000256" key="2">
    <source>
        <dbReference type="ARBA" id="ARBA00023082"/>
    </source>
</evidence>
<dbReference type="GO" id="GO:0003899">
    <property type="term" value="F:DNA-directed RNA polymerase activity"/>
    <property type="evidence" value="ECO:0007669"/>
    <property type="project" value="InterPro"/>
</dbReference>